<dbReference type="GO" id="GO:0005634">
    <property type="term" value="C:nucleus"/>
    <property type="evidence" value="ECO:0007669"/>
    <property type="project" value="UniProtKB-SubCell"/>
</dbReference>
<feature type="compositionally biased region" description="Basic and acidic residues" evidence="9">
    <location>
        <begin position="316"/>
        <end position="338"/>
    </location>
</feature>
<feature type="region of interest" description="Disordered" evidence="9">
    <location>
        <begin position="95"/>
        <end position="117"/>
    </location>
</feature>
<feature type="compositionally biased region" description="Polar residues" evidence="9">
    <location>
        <begin position="95"/>
        <end position="111"/>
    </location>
</feature>
<dbReference type="Pfam" id="PF16577">
    <property type="entry name" value="UBA_5"/>
    <property type="match status" value="1"/>
</dbReference>
<dbReference type="EMBL" id="JACVVK020000192">
    <property type="protein sequence ID" value="KAK7485606.1"/>
    <property type="molecule type" value="Genomic_DNA"/>
</dbReference>
<keyword evidence="13" id="KW-1185">Reference proteome</keyword>
<proteinExistence type="predicted"/>
<keyword evidence="7" id="KW-0539">Nucleus</keyword>
<evidence type="ECO:0000259" key="11">
    <source>
        <dbReference type="PROSITE" id="PS51745"/>
    </source>
</evidence>
<dbReference type="InterPro" id="IPR052260">
    <property type="entry name" value="Autophagy_Rcpt_SigReg"/>
</dbReference>
<feature type="compositionally biased region" description="Polar residues" evidence="9">
    <location>
        <begin position="348"/>
        <end position="363"/>
    </location>
</feature>
<dbReference type="Gene3D" id="3.30.60.90">
    <property type="match status" value="1"/>
</dbReference>
<feature type="region of interest" description="Disordered" evidence="9">
    <location>
        <begin position="198"/>
        <end position="230"/>
    </location>
</feature>
<dbReference type="PROSITE" id="PS50135">
    <property type="entry name" value="ZF_ZZ_2"/>
    <property type="match status" value="1"/>
</dbReference>
<dbReference type="Pfam" id="PF00564">
    <property type="entry name" value="PB1"/>
    <property type="match status" value="1"/>
</dbReference>
<keyword evidence="4" id="KW-0479">Metal-binding</keyword>
<dbReference type="SUPFAM" id="SSF57850">
    <property type="entry name" value="RING/U-box"/>
    <property type="match status" value="1"/>
</dbReference>
<evidence type="ECO:0000256" key="6">
    <source>
        <dbReference type="ARBA" id="ARBA00022833"/>
    </source>
</evidence>
<evidence type="ECO:0000256" key="9">
    <source>
        <dbReference type="SAM" id="MobiDB-lite"/>
    </source>
</evidence>
<dbReference type="CDD" id="cd14320">
    <property type="entry name" value="UBA_SQSTM"/>
    <property type="match status" value="1"/>
</dbReference>
<dbReference type="Proteomes" id="UP001519460">
    <property type="component" value="Unassembled WGS sequence"/>
</dbReference>
<evidence type="ECO:0000256" key="8">
    <source>
        <dbReference type="PROSITE-ProRule" id="PRU00228"/>
    </source>
</evidence>
<reference evidence="12 13" key="1">
    <citation type="journal article" date="2023" name="Sci. Data">
        <title>Genome assembly of the Korean intertidal mud-creeper Batillaria attramentaria.</title>
        <authorList>
            <person name="Patra A.K."/>
            <person name="Ho P.T."/>
            <person name="Jun S."/>
            <person name="Lee S.J."/>
            <person name="Kim Y."/>
            <person name="Won Y.J."/>
        </authorList>
    </citation>
    <scope>NUCLEOTIDE SEQUENCE [LARGE SCALE GENOMIC DNA]</scope>
    <source>
        <strain evidence="12">Wonlab-2016</strain>
    </source>
</reference>
<evidence type="ECO:0000256" key="3">
    <source>
        <dbReference type="ARBA" id="ARBA00022490"/>
    </source>
</evidence>
<dbReference type="SMART" id="SM00291">
    <property type="entry name" value="ZnF_ZZ"/>
    <property type="match status" value="1"/>
</dbReference>
<keyword evidence="3" id="KW-0963">Cytoplasm</keyword>
<dbReference type="Gene3D" id="3.10.20.90">
    <property type="entry name" value="Phosphatidylinositol 3-kinase Catalytic Subunit, Chain A, domain 1"/>
    <property type="match status" value="1"/>
</dbReference>
<dbReference type="GO" id="GO:0008270">
    <property type="term" value="F:zinc ion binding"/>
    <property type="evidence" value="ECO:0007669"/>
    <property type="project" value="UniProtKB-KW"/>
</dbReference>
<dbReference type="PANTHER" id="PTHR15090:SF0">
    <property type="entry name" value="SEQUESTOSOME-1"/>
    <property type="match status" value="1"/>
</dbReference>
<evidence type="ECO:0000313" key="12">
    <source>
        <dbReference type="EMBL" id="KAK7485606.1"/>
    </source>
</evidence>
<dbReference type="InterPro" id="IPR033741">
    <property type="entry name" value="SQSTM_UBA"/>
</dbReference>
<dbReference type="SMART" id="SM00666">
    <property type="entry name" value="PB1"/>
    <property type="match status" value="1"/>
</dbReference>
<dbReference type="AlphaFoldDB" id="A0ABD0KEM2"/>
<organism evidence="12 13">
    <name type="scientific">Batillaria attramentaria</name>
    <dbReference type="NCBI Taxonomy" id="370345"/>
    <lineage>
        <taxon>Eukaryota</taxon>
        <taxon>Metazoa</taxon>
        <taxon>Spiralia</taxon>
        <taxon>Lophotrochozoa</taxon>
        <taxon>Mollusca</taxon>
        <taxon>Gastropoda</taxon>
        <taxon>Caenogastropoda</taxon>
        <taxon>Sorbeoconcha</taxon>
        <taxon>Cerithioidea</taxon>
        <taxon>Batillariidae</taxon>
        <taxon>Batillaria</taxon>
    </lineage>
</organism>
<dbReference type="FunFam" id="3.30.60.90:FF:000016">
    <property type="entry name" value="Refractory to sigma P"/>
    <property type="match status" value="1"/>
</dbReference>
<comment type="subcellular location">
    <subcellularLocation>
        <location evidence="2">Cytoplasm</location>
    </subcellularLocation>
    <subcellularLocation>
        <location evidence="1">Nucleus</location>
    </subcellularLocation>
</comment>
<evidence type="ECO:0000313" key="13">
    <source>
        <dbReference type="Proteomes" id="UP001519460"/>
    </source>
</evidence>
<accession>A0ABD0KEM2</accession>
<evidence type="ECO:0000259" key="10">
    <source>
        <dbReference type="PROSITE" id="PS50135"/>
    </source>
</evidence>
<dbReference type="InterPro" id="IPR053793">
    <property type="entry name" value="PB1-like"/>
</dbReference>
<feature type="domain" description="PB1" evidence="11">
    <location>
        <begin position="2"/>
        <end position="92"/>
    </location>
</feature>
<dbReference type="PROSITE" id="PS01357">
    <property type="entry name" value="ZF_ZZ_1"/>
    <property type="match status" value="1"/>
</dbReference>
<feature type="domain" description="ZZ-type" evidence="10">
    <location>
        <begin position="122"/>
        <end position="173"/>
    </location>
</feature>
<dbReference type="InterPro" id="IPR009060">
    <property type="entry name" value="UBA-like_sf"/>
</dbReference>
<dbReference type="PANTHER" id="PTHR15090">
    <property type="entry name" value="SEQUESTOSOME 1-RELATED"/>
    <property type="match status" value="1"/>
</dbReference>
<dbReference type="InterPro" id="IPR043145">
    <property type="entry name" value="Znf_ZZ_sf"/>
</dbReference>
<gene>
    <name evidence="12" type="ORF">BaRGS_00023181</name>
</gene>
<evidence type="ECO:0008006" key="14">
    <source>
        <dbReference type="Google" id="ProtNLM"/>
    </source>
</evidence>
<feature type="compositionally biased region" description="Polar residues" evidence="9">
    <location>
        <begin position="212"/>
        <end position="227"/>
    </location>
</feature>
<dbReference type="SUPFAM" id="SSF54277">
    <property type="entry name" value="CAD &amp; PB1 domains"/>
    <property type="match status" value="1"/>
</dbReference>
<dbReference type="InterPro" id="IPR000433">
    <property type="entry name" value="Znf_ZZ"/>
</dbReference>
<evidence type="ECO:0000256" key="1">
    <source>
        <dbReference type="ARBA" id="ARBA00004123"/>
    </source>
</evidence>
<dbReference type="CDD" id="cd02340">
    <property type="entry name" value="ZZ_NBR1_like"/>
    <property type="match status" value="1"/>
</dbReference>
<evidence type="ECO:0000256" key="2">
    <source>
        <dbReference type="ARBA" id="ARBA00004496"/>
    </source>
</evidence>
<sequence length="449" mass="48560">MAVNVKAFLEKNGDVKGEIRRFQVQPTLFQNDTFQILKNKVAEVFSLAGTDFRMYWQDQDGDFVIFSSTPELQEAISCSSEDGLLRIYVKRTGAQEGSSTDQDSGATASGDSTKDEKEKVFHPGVVCDGCEGSIYGPRYKCIVCPDYDLCSTCEQKGIHPEHDKFKITHPQTGGGAGMFVPPHFRRWMHRLMKRCQTGQNPAGCNASAATGEGSSTDPNGSQQQGETSAEDEYLKKVGENIASFLDPFGIDVTYEVHHGDQHNQGRFRGGGRGRGWRCGRGAWGPWMWGNAGGCGAMPRQARPAPDAACGKPSDPPTDKPSEKPAAEEQRPDAEREDQCPQMEETAAKSASDTPSKEPSPSGSTDEDWTMLTEGEVPTVGAEVPSSGAPGQEGGLYPNLQVTQSVEMMKAMGFNDDGGWLTRLLETTNGDIAQALDTLKLGAEQASRLA</sequence>
<protein>
    <recommendedName>
        <fullName evidence="14">Sequestosome 1</fullName>
    </recommendedName>
</protein>
<name>A0ABD0KEM2_9CAEN</name>
<dbReference type="Pfam" id="PF00569">
    <property type="entry name" value="ZZ"/>
    <property type="match status" value="1"/>
</dbReference>
<evidence type="ECO:0000256" key="7">
    <source>
        <dbReference type="ARBA" id="ARBA00023242"/>
    </source>
</evidence>
<evidence type="ECO:0000256" key="4">
    <source>
        <dbReference type="ARBA" id="ARBA00022723"/>
    </source>
</evidence>
<dbReference type="Gene3D" id="1.10.8.10">
    <property type="entry name" value="DNA helicase RuvA subunit, C-terminal domain"/>
    <property type="match status" value="1"/>
</dbReference>
<evidence type="ECO:0000256" key="5">
    <source>
        <dbReference type="ARBA" id="ARBA00022771"/>
    </source>
</evidence>
<dbReference type="PROSITE" id="PS51745">
    <property type="entry name" value="PB1"/>
    <property type="match status" value="1"/>
</dbReference>
<dbReference type="SUPFAM" id="SSF46934">
    <property type="entry name" value="UBA-like"/>
    <property type="match status" value="1"/>
</dbReference>
<dbReference type="GO" id="GO:0005737">
    <property type="term" value="C:cytoplasm"/>
    <property type="evidence" value="ECO:0007669"/>
    <property type="project" value="UniProtKB-SubCell"/>
</dbReference>
<dbReference type="InterPro" id="IPR000270">
    <property type="entry name" value="PB1_dom"/>
</dbReference>
<dbReference type="FunFam" id="3.10.20.90:FF:000320">
    <property type="entry name" value="Predicted protein"/>
    <property type="match status" value="1"/>
</dbReference>
<keyword evidence="5 8" id="KW-0863">Zinc-finger</keyword>
<feature type="region of interest" description="Disordered" evidence="9">
    <location>
        <begin position="297"/>
        <end position="368"/>
    </location>
</feature>
<keyword evidence="6" id="KW-0862">Zinc</keyword>
<comment type="caution">
    <text evidence="12">The sequence shown here is derived from an EMBL/GenBank/DDBJ whole genome shotgun (WGS) entry which is preliminary data.</text>
</comment>